<evidence type="ECO:0000313" key="2">
    <source>
        <dbReference type="Proteomes" id="UP001237152"/>
    </source>
</evidence>
<dbReference type="InterPro" id="IPR036770">
    <property type="entry name" value="Ankyrin_rpt-contain_sf"/>
</dbReference>
<dbReference type="Gene3D" id="1.25.40.20">
    <property type="entry name" value="Ankyrin repeat-containing domain"/>
    <property type="match status" value="1"/>
</dbReference>
<dbReference type="Gene3D" id="1.20.1280.50">
    <property type="match status" value="1"/>
</dbReference>
<protein>
    <submittedName>
        <fullName evidence="1">Ankyrin repeat incomplete domain containing protein</fullName>
    </submittedName>
</protein>
<evidence type="ECO:0000313" key="1">
    <source>
        <dbReference type="EMBL" id="QBZ81505.1"/>
    </source>
</evidence>
<dbReference type="InterPro" id="IPR036047">
    <property type="entry name" value="F-box-like_dom_sf"/>
</dbReference>
<dbReference type="SUPFAM" id="SSF81383">
    <property type="entry name" value="F-box domain"/>
    <property type="match status" value="1"/>
</dbReference>
<dbReference type="SUPFAM" id="SSF48403">
    <property type="entry name" value="Ankyrin repeat"/>
    <property type="match status" value="1"/>
</dbReference>
<dbReference type="EMBL" id="MK174290">
    <property type="protein sequence ID" value="QBZ81505.1"/>
    <property type="molecule type" value="Genomic_DNA"/>
</dbReference>
<proteinExistence type="predicted"/>
<dbReference type="InterPro" id="IPR052050">
    <property type="entry name" value="SecEffector_AnkRepeat"/>
</dbReference>
<sequence length="508" mass="55938">MTDAGTVAESSIQNLPHELVQHILVEFTDREARIMASLVCREWRRQLWAGRRHRWRCANIAEGLCGDTHWILPMACEAIARGHSAAGLWLLDNLLTAPPAGESAPRPCPLMAAMRACDPNARRALRTRGWHWTATSAYDAIGQGDADIVDEVINDCGSNERMIWRAFASKGDIDRLRRLFDCGADVPDDCYTITKALCNGHADLVEWLMEHGADAGQVRACIMSKHRSHQMPLATIVWATDQGLINLCAKTVGKFVRRGRLDIVQWAHTNKGTPLDSALLRKAIRSGQTAVVVWLLDQGVGVGPHEERERCQELVKDGHADDATLKTVVERLFAAGIVGLCDADFWSAAACDRPLILQWMVECVWGSADSASAQCRSHLWFKCLPWASHRVGEWMLSVGWAPPSNAIDMVMSRQSVDISCAQFARLLADCGCTWAADDCLALARCGHQDLLRRAVVDDGAPWSPHDCLAQALAIDSPGHRVTAEWIAQYAGIHVGAFERDLLNAHATA</sequence>
<name>A0A4D6EI97_9VIRU</name>
<organism evidence="1 2">
    <name type="scientific">Pandoravirus celtis</name>
    <dbReference type="NCBI Taxonomy" id="2568002"/>
    <lineage>
        <taxon>Viruses</taxon>
        <taxon>Pandoravirus</taxon>
    </lineage>
</organism>
<accession>A0A4D6EI97</accession>
<reference evidence="1" key="1">
    <citation type="journal article" date="2019" name="Front. Microbiol.">
        <title>Pandoravirus Celtis Illustrates the Microevolution Processes at Work in the Giant Pandoraviridae Genomes.</title>
        <authorList>
            <person name="Legendre M."/>
            <person name="Alempic J.M."/>
            <person name="Philippe N."/>
            <person name="Lartigue A."/>
            <person name="Jeudy S."/>
            <person name="Poirot O."/>
            <person name="Ta N.T."/>
            <person name="Nin S."/>
            <person name="Coute Y."/>
            <person name="Abergel C."/>
            <person name="Claverie J.M."/>
        </authorList>
    </citation>
    <scope>NUCLEOTIDE SEQUENCE</scope>
</reference>
<dbReference type="CDD" id="cd09917">
    <property type="entry name" value="F-box_SF"/>
    <property type="match status" value="1"/>
</dbReference>
<dbReference type="Proteomes" id="UP001237152">
    <property type="component" value="Segment"/>
</dbReference>
<gene>
    <name evidence="1" type="ORF">pclt_cds_919</name>
</gene>
<dbReference type="PANTHER" id="PTHR46586:SF3">
    <property type="entry name" value="ANKYRIN REPEAT-CONTAINING PROTEIN"/>
    <property type="match status" value="1"/>
</dbReference>
<dbReference type="PANTHER" id="PTHR46586">
    <property type="entry name" value="ANKYRIN REPEAT-CONTAINING PROTEIN"/>
    <property type="match status" value="1"/>
</dbReference>